<dbReference type="AlphaFoldDB" id="A0A7R7VXL3"/>
<dbReference type="InterPro" id="IPR014722">
    <property type="entry name" value="Rib_uL2_dom2"/>
</dbReference>
<dbReference type="InterPro" id="IPR008991">
    <property type="entry name" value="Translation_prot_SH3-like_sf"/>
</dbReference>
<gene>
    <name evidence="3" type="primary">TIF51_2</name>
    <name evidence="3" type="ORF">ACHE_80475S</name>
</gene>
<keyword evidence="1" id="KW-0648">Protein biosynthesis</keyword>
<dbReference type="Gene3D" id="2.30.30.30">
    <property type="match status" value="1"/>
</dbReference>
<dbReference type="EMBL" id="AP024423">
    <property type="protein sequence ID" value="BCR92575.1"/>
    <property type="molecule type" value="Genomic_DNA"/>
</dbReference>
<accession>A0A7R7VXL3</accession>
<proteinExistence type="inferred from homology"/>
<keyword evidence="3" id="KW-0396">Initiation factor</keyword>
<dbReference type="InterPro" id="IPR012340">
    <property type="entry name" value="NA-bd_OB-fold"/>
</dbReference>
<evidence type="ECO:0000313" key="3">
    <source>
        <dbReference type="EMBL" id="BCR92575.1"/>
    </source>
</evidence>
<reference evidence="3" key="2">
    <citation type="submission" date="2021-02" db="EMBL/GenBank/DDBJ databases">
        <title>Aspergillus chevalieri M1 genome sequence.</title>
        <authorList>
            <person name="Kadooka C."/>
            <person name="Mori K."/>
            <person name="Futagami T."/>
        </authorList>
    </citation>
    <scope>NUCLEOTIDE SEQUENCE</scope>
    <source>
        <strain evidence="3">M1</strain>
    </source>
</reference>
<dbReference type="Proteomes" id="UP000637239">
    <property type="component" value="Chromosome 8"/>
</dbReference>
<dbReference type="InterPro" id="IPR001884">
    <property type="entry name" value="IF5A-like"/>
</dbReference>
<comment type="function">
    <text evidence="1">Translation factor that promotes translation elongation and termination, particularly upon ribosome stalling at specific amino acid sequence contexts. Binds between the exit (E) and peptidyl (P) site of the ribosome and promotes rescue of stalled ribosome: specifically required for efficient translation of polyproline-containing peptides as well as other motifs that stall the ribosome. Acts as ribosome quality control (RQC) cofactor by joining the RQC complex to facilitate peptidyl transfer during CAT tailing step.</text>
</comment>
<name>A0A7R7VXL3_ASPCH</name>
<dbReference type="GO" id="GO:0045905">
    <property type="term" value="P:positive regulation of translational termination"/>
    <property type="evidence" value="ECO:0007669"/>
    <property type="project" value="UniProtKB-UniRule"/>
</dbReference>
<dbReference type="SMART" id="SM01376">
    <property type="entry name" value="eIF-5a"/>
    <property type="match status" value="1"/>
</dbReference>
<evidence type="ECO:0000313" key="4">
    <source>
        <dbReference type="Proteomes" id="UP000637239"/>
    </source>
</evidence>
<keyword evidence="4" id="KW-1185">Reference proteome</keyword>
<evidence type="ECO:0000256" key="1">
    <source>
        <dbReference type="RuleBase" id="RU362005"/>
    </source>
</evidence>
<comment type="PTM">
    <text evidence="1">eIF-5A seems to be the only eukaryotic protein to have a hypusine residue which is a post-translational modification of a lysine by the addition of a butylamino group.</text>
</comment>
<dbReference type="Pfam" id="PF21485">
    <property type="entry name" value="IF5A-like_N"/>
    <property type="match status" value="1"/>
</dbReference>
<organism evidence="3 4">
    <name type="scientific">Aspergillus chevalieri</name>
    <name type="common">Eurotium chevalieri</name>
    <dbReference type="NCBI Taxonomy" id="182096"/>
    <lineage>
        <taxon>Eukaryota</taxon>
        <taxon>Fungi</taxon>
        <taxon>Dikarya</taxon>
        <taxon>Ascomycota</taxon>
        <taxon>Pezizomycotina</taxon>
        <taxon>Eurotiomycetes</taxon>
        <taxon>Eurotiomycetidae</taxon>
        <taxon>Eurotiales</taxon>
        <taxon>Aspergillaceae</taxon>
        <taxon>Aspergillus</taxon>
        <taxon>Aspergillus subgen. Aspergillus</taxon>
    </lineage>
</organism>
<comment type="similarity">
    <text evidence="1">Belongs to the eIF-5A family.</text>
</comment>
<dbReference type="GO" id="GO:0043022">
    <property type="term" value="F:ribosome binding"/>
    <property type="evidence" value="ECO:0007669"/>
    <property type="project" value="UniProtKB-UniRule"/>
</dbReference>
<dbReference type="RefSeq" id="XP_043141088.1">
    <property type="nucleotide sequence ID" value="XM_043283849.1"/>
</dbReference>
<protein>
    <recommendedName>
        <fullName evidence="1">Eukaryotic translation initiation factor 5A</fullName>
        <shortName evidence="1">eIF-5A</shortName>
    </recommendedName>
</protein>
<dbReference type="GO" id="GO:0003743">
    <property type="term" value="F:translation initiation factor activity"/>
    <property type="evidence" value="ECO:0007669"/>
    <property type="project" value="UniProtKB-KW"/>
</dbReference>
<dbReference type="SUPFAM" id="SSF50104">
    <property type="entry name" value="Translation proteins SH3-like domain"/>
    <property type="match status" value="1"/>
</dbReference>
<dbReference type="Pfam" id="PF01287">
    <property type="entry name" value="eIF-5a"/>
    <property type="match status" value="1"/>
</dbReference>
<keyword evidence="1" id="KW-0385">Hypusine</keyword>
<dbReference type="NCBIfam" id="TIGR00037">
    <property type="entry name" value="eIF_5A"/>
    <property type="match status" value="1"/>
</dbReference>
<reference evidence="3" key="1">
    <citation type="submission" date="2021-01" db="EMBL/GenBank/DDBJ databases">
        <authorList>
            <consortium name="Aspergillus chevalieri M1 genome sequencing consortium"/>
            <person name="Kazuki M."/>
            <person name="Futagami T."/>
        </authorList>
    </citation>
    <scope>NUCLEOTIDE SEQUENCE</scope>
    <source>
        <strain evidence="3">M1</strain>
    </source>
</reference>
<dbReference type="SUPFAM" id="SSF50249">
    <property type="entry name" value="Nucleic acid-binding proteins"/>
    <property type="match status" value="1"/>
</dbReference>
<dbReference type="GO" id="GO:0003723">
    <property type="term" value="F:RNA binding"/>
    <property type="evidence" value="ECO:0007669"/>
    <property type="project" value="InterPro"/>
</dbReference>
<dbReference type="PANTHER" id="PTHR11673">
    <property type="entry name" value="TRANSLATION INITIATION FACTOR 5A FAMILY MEMBER"/>
    <property type="match status" value="1"/>
</dbReference>
<evidence type="ECO:0000259" key="2">
    <source>
        <dbReference type="SMART" id="SM01376"/>
    </source>
</evidence>
<dbReference type="PIRSF" id="PIRSF003025">
    <property type="entry name" value="eIF5A"/>
    <property type="match status" value="1"/>
</dbReference>
<dbReference type="KEGG" id="ache:ACHE_80475S"/>
<dbReference type="GO" id="GO:0045901">
    <property type="term" value="P:positive regulation of translational elongation"/>
    <property type="evidence" value="ECO:0007669"/>
    <property type="project" value="UniProtKB-UniRule"/>
</dbReference>
<feature type="domain" description="Translation initiation factor 5A C-terminal" evidence="2">
    <location>
        <begin position="41"/>
        <end position="108"/>
    </location>
</feature>
<dbReference type="InterPro" id="IPR020189">
    <property type="entry name" value="IF5A_C"/>
</dbReference>
<dbReference type="GO" id="GO:0003746">
    <property type="term" value="F:translation elongation factor activity"/>
    <property type="evidence" value="ECO:0007669"/>
    <property type="project" value="UniProtKB-UniRule"/>
</dbReference>
<dbReference type="Gene3D" id="2.40.50.140">
    <property type="entry name" value="Nucleic acid-binding proteins"/>
    <property type="match status" value="1"/>
</dbReference>
<dbReference type="InterPro" id="IPR048670">
    <property type="entry name" value="IF5A-like_N"/>
</dbReference>
<sequence length="110" mass="11971">MSSSKTGKHGHTKVHLVCIDIFTGKKLEDVVPATHEVDVPNIHRDEYRLEGVDSGHLVLTDQDGNAKNDVTVPDGDIGSQIMDRLDSGDSSIVTILRAMNEQACIGYRDA</sequence>
<dbReference type="GeneID" id="66986924"/>